<evidence type="ECO:0000256" key="4">
    <source>
        <dbReference type="ARBA" id="ARBA00022989"/>
    </source>
</evidence>
<sequence length="330" mass="37483">MEWAEKTVKTTGKKPNPRPMVKRVVIGVILGVLGLIFLFTLFYQVGTNEVGVVTRFGKHINTTQPGLHTKIPYGVDRVVKVPVRSVQKEEFGFRTVRAGVRTEYVKGRALEESLMLSGDLNSAVVEWTVQYRISDPAAYLYKVRNVRSIIRDASETVMRQVVGDRSVDEVIILARREVSLTVKEQLQDILDSYDAGIFIVTVELKDVNPPDPVKPAFNEVNEAKQEQERMVNEAWEAYNQVIPKASGEAEKTIRQAEGYALNRINRAQGDANAFLSMWKEYNLSKDVTRRRLYLETMNEVLPGIDRKYIIDSDQQGLLPLLRLEERGGQQ</sequence>
<evidence type="ECO:0000259" key="7">
    <source>
        <dbReference type="SMART" id="SM00244"/>
    </source>
</evidence>
<dbReference type="AlphaFoldDB" id="A0A0F9IUD3"/>
<dbReference type="Gene3D" id="3.30.479.30">
    <property type="entry name" value="Band 7 domain"/>
    <property type="match status" value="1"/>
</dbReference>
<dbReference type="InterPro" id="IPR010201">
    <property type="entry name" value="HflK"/>
</dbReference>
<dbReference type="EMBL" id="LAZR01013093">
    <property type="protein sequence ID" value="KKM23594.1"/>
    <property type="molecule type" value="Genomic_DNA"/>
</dbReference>
<comment type="subcellular location">
    <subcellularLocation>
        <location evidence="1">Membrane</location>
    </subcellularLocation>
</comment>
<evidence type="ECO:0000256" key="5">
    <source>
        <dbReference type="ARBA" id="ARBA00023136"/>
    </source>
</evidence>
<keyword evidence="3 6" id="KW-0812">Transmembrane</keyword>
<dbReference type="PANTHER" id="PTHR43327:SF2">
    <property type="entry name" value="MODULATOR OF FTSH PROTEASE HFLK"/>
    <property type="match status" value="1"/>
</dbReference>
<dbReference type="SUPFAM" id="SSF117892">
    <property type="entry name" value="Band 7/SPFH domain"/>
    <property type="match status" value="1"/>
</dbReference>
<dbReference type="CDD" id="cd03404">
    <property type="entry name" value="SPFH_HflK"/>
    <property type="match status" value="1"/>
</dbReference>
<comment type="caution">
    <text evidence="8">The sequence shown here is derived from an EMBL/GenBank/DDBJ whole genome shotgun (WGS) entry which is preliminary data.</text>
</comment>
<dbReference type="InterPro" id="IPR001107">
    <property type="entry name" value="Band_7"/>
</dbReference>
<feature type="domain" description="Band 7" evidence="7">
    <location>
        <begin position="40"/>
        <end position="221"/>
    </location>
</feature>
<evidence type="ECO:0000256" key="1">
    <source>
        <dbReference type="ARBA" id="ARBA00004370"/>
    </source>
</evidence>
<accession>A0A0F9IUD3</accession>
<name>A0A0F9IUD3_9ZZZZ</name>
<dbReference type="GO" id="GO:0016020">
    <property type="term" value="C:membrane"/>
    <property type="evidence" value="ECO:0007669"/>
    <property type="project" value="UniProtKB-SubCell"/>
</dbReference>
<dbReference type="InterPro" id="IPR050710">
    <property type="entry name" value="Band7/mec-2_domain"/>
</dbReference>
<dbReference type="PANTHER" id="PTHR43327">
    <property type="entry name" value="STOMATIN-LIKE PROTEIN 2, MITOCHONDRIAL"/>
    <property type="match status" value="1"/>
</dbReference>
<dbReference type="SMART" id="SM00244">
    <property type="entry name" value="PHB"/>
    <property type="match status" value="1"/>
</dbReference>
<protein>
    <recommendedName>
        <fullName evidence="7">Band 7 domain-containing protein</fullName>
    </recommendedName>
</protein>
<dbReference type="Pfam" id="PF01145">
    <property type="entry name" value="Band_7"/>
    <property type="match status" value="1"/>
</dbReference>
<dbReference type="InterPro" id="IPR036013">
    <property type="entry name" value="Band_7/SPFH_dom_sf"/>
</dbReference>
<keyword evidence="4 6" id="KW-1133">Transmembrane helix</keyword>
<dbReference type="NCBIfam" id="TIGR01933">
    <property type="entry name" value="hflK"/>
    <property type="match status" value="1"/>
</dbReference>
<reference evidence="8" key="1">
    <citation type="journal article" date="2015" name="Nature">
        <title>Complex archaea that bridge the gap between prokaryotes and eukaryotes.</title>
        <authorList>
            <person name="Spang A."/>
            <person name="Saw J.H."/>
            <person name="Jorgensen S.L."/>
            <person name="Zaremba-Niedzwiedzka K."/>
            <person name="Martijn J."/>
            <person name="Lind A.E."/>
            <person name="van Eijk R."/>
            <person name="Schleper C."/>
            <person name="Guy L."/>
            <person name="Ettema T.J."/>
        </authorList>
    </citation>
    <scope>NUCLEOTIDE SEQUENCE</scope>
</reference>
<keyword evidence="5 6" id="KW-0472">Membrane</keyword>
<gene>
    <name evidence="8" type="ORF">LCGC14_1613580</name>
</gene>
<evidence type="ECO:0000256" key="6">
    <source>
        <dbReference type="SAM" id="Phobius"/>
    </source>
</evidence>
<organism evidence="8">
    <name type="scientific">marine sediment metagenome</name>
    <dbReference type="NCBI Taxonomy" id="412755"/>
    <lineage>
        <taxon>unclassified sequences</taxon>
        <taxon>metagenomes</taxon>
        <taxon>ecological metagenomes</taxon>
    </lineage>
</organism>
<proteinExistence type="inferred from homology"/>
<evidence type="ECO:0000313" key="8">
    <source>
        <dbReference type="EMBL" id="KKM23594.1"/>
    </source>
</evidence>
<feature type="transmembrane region" description="Helical" evidence="6">
    <location>
        <begin position="21"/>
        <end position="43"/>
    </location>
</feature>
<comment type="similarity">
    <text evidence="2">Belongs to the band 7/mec-2 family. HflK subfamily.</text>
</comment>
<evidence type="ECO:0000256" key="3">
    <source>
        <dbReference type="ARBA" id="ARBA00022692"/>
    </source>
</evidence>
<evidence type="ECO:0000256" key="2">
    <source>
        <dbReference type="ARBA" id="ARBA00006971"/>
    </source>
</evidence>